<name>A0A4Y2AEL7_ARAVE</name>
<accession>A0A4Y2AEL7</accession>
<evidence type="ECO:0000313" key="2">
    <source>
        <dbReference type="Proteomes" id="UP000499080"/>
    </source>
</evidence>
<gene>
    <name evidence="1" type="ORF">AVEN_152972_1</name>
</gene>
<dbReference type="AlphaFoldDB" id="A0A4Y2AEL7"/>
<comment type="caution">
    <text evidence="1">The sequence shown here is derived from an EMBL/GenBank/DDBJ whole genome shotgun (WGS) entry which is preliminary data.</text>
</comment>
<protein>
    <submittedName>
        <fullName evidence="1">Uncharacterized protein</fullName>
    </submittedName>
</protein>
<keyword evidence="2" id="KW-1185">Reference proteome</keyword>
<organism evidence="1 2">
    <name type="scientific">Araneus ventricosus</name>
    <name type="common">Orbweaver spider</name>
    <name type="synonym">Epeira ventricosa</name>
    <dbReference type="NCBI Taxonomy" id="182803"/>
    <lineage>
        <taxon>Eukaryota</taxon>
        <taxon>Metazoa</taxon>
        <taxon>Ecdysozoa</taxon>
        <taxon>Arthropoda</taxon>
        <taxon>Chelicerata</taxon>
        <taxon>Arachnida</taxon>
        <taxon>Araneae</taxon>
        <taxon>Araneomorphae</taxon>
        <taxon>Entelegynae</taxon>
        <taxon>Araneoidea</taxon>
        <taxon>Araneidae</taxon>
        <taxon>Araneus</taxon>
    </lineage>
</organism>
<reference evidence="1 2" key="1">
    <citation type="journal article" date="2019" name="Sci. Rep.">
        <title>Orb-weaving spider Araneus ventricosus genome elucidates the spidroin gene catalogue.</title>
        <authorList>
            <person name="Kono N."/>
            <person name="Nakamura H."/>
            <person name="Ohtoshi R."/>
            <person name="Moran D.A.P."/>
            <person name="Shinohara A."/>
            <person name="Yoshida Y."/>
            <person name="Fujiwara M."/>
            <person name="Mori M."/>
            <person name="Tomita M."/>
            <person name="Arakawa K."/>
        </authorList>
    </citation>
    <scope>NUCLEOTIDE SEQUENCE [LARGE SCALE GENOMIC DNA]</scope>
</reference>
<sequence length="99" mass="11397">MLDHLNCYVQSFKSAMNKISLEFKVVILADKTLHGEHVRRFNVPAKDEVALIMVGEQQGARDIILEERSGNIKNFLIRIGLVMYYSIQSDFGRGRRIPF</sequence>
<evidence type="ECO:0000313" key="1">
    <source>
        <dbReference type="EMBL" id="GBL77759.1"/>
    </source>
</evidence>
<dbReference type="EMBL" id="BGPR01000013">
    <property type="protein sequence ID" value="GBL77759.1"/>
    <property type="molecule type" value="Genomic_DNA"/>
</dbReference>
<proteinExistence type="predicted"/>
<dbReference type="Proteomes" id="UP000499080">
    <property type="component" value="Unassembled WGS sequence"/>
</dbReference>
<dbReference type="OrthoDB" id="6437323at2759"/>